<comment type="caution">
    <text evidence="2">The sequence shown here is derived from an EMBL/GenBank/DDBJ whole genome shotgun (WGS) entry which is preliminary data.</text>
</comment>
<feature type="transmembrane region" description="Helical" evidence="1">
    <location>
        <begin position="62"/>
        <end position="80"/>
    </location>
</feature>
<dbReference type="EMBL" id="ADLY01000032">
    <property type="protein sequence ID" value="EHG28810.1"/>
    <property type="molecule type" value="Genomic_DNA"/>
</dbReference>
<reference evidence="2 3" key="1">
    <citation type="submission" date="2011-10" db="EMBL/GenBank/DDBJ databases">
        <title>The Genome Sequence of Enterococcus saccharolyticus 30_1.</title>
        <authorList>
            <consortium name="The Broad Institute Genome Sequencing Platform"/>
            <person name="Earl A."/>
            <person name="Ward D."/>
            <person name="Feldgarden M."/>
            <person name="Gevers D."/>
            <person name="Daigneault M."/>
            <person name="Strauss J."/>
            <person name="Allen-Vercoe E."/>
            <person name="Young S.K."/>
            <person name="Zeng Q."/>
            <person name="Gargeya S."/>
            <person name="Fitzgerald M."/>
            <person name="Haas B."/>
            <person name="Abouelleil A."/>
            <person name="Alvarado L."/>
            <person name="Arachchi H.M."/>
            <person name="Berlin A."/>
            <person name="Brown A."/>
            <person name="Chapman S.B."/>
            <person name="Chen Z."/>
            <person name="Dunbar C."/>
            <person name="Freedman E."/>
            <person name="Gearin G."/>
            <person name="Gellesch M."/>
            <person name="Goldberg J."/>
            <person name="Griggs A."/>
            <person name="Gujja S."/>
            <person name="Heiman D."/>
            <person name="Howarth C."/>
            <person name="Larson L."/>
            <person name="Lui A."/>
            <person name="MacDonald P.J.P."/>
            <person name="Montmayeur A."/>
            <person name="Murphy C."/>
            <person name="Neiman D."/>
            <person name="Pearson M."/>
            <person name="Priest M."/>
            <person name="Roberts A."/>
            <person name="Saif S."/>
            <person name="Shea T."/>
            <person name="Shenoy N."/>
            <person name="Sisk P."/>
            <person name="Stolte C."/>
            <person name="Sykes S."/>
            <person name="Wortman J."/>
            <person name="Nusbaum C."/>
            <person name="Birren B."/>
        </authorList>
    </citation>
    <scope>NUCLEOTIDE SEQUENCE [LARGE SCALE GENOMIC DNA]</scope>
    <source>
        <strain evidence="2 3">30_1</strain>
    </source>
</reference>
<evidence type="ECO:0000313" key="3">
    <source>
        <dbReference type="Proteomes" id="UP000004393"/>
    </source>
</evidence>
<keyword evidence="1" id="KW-1133">Transmembrane helix</keyword>
<name>A0AA87K7R2_9ENTE</name>
<organism evidence="2 3">
    <name type="scientific">Enterococcus saccharolyticus 30_1</name>
    <dbReference type="NCBI Taxonomy" id="742813"/>
    <lineage>
        <taxon>Bacteria</taxon>
        <taxon>Bacillati</taxon>
        <taxon>Bacillota</taxon>
        <taxon>Bacilli</taxon>
        <taxon>Lactobacillales</taxon>
        <taxon>Enterococcaceae</taxon>
        <taxon>Enterococcus</taxon>
    </lineage>
</organism>
<protein>
    <submittedName>
        <fullName evidence="2">Uncharacterized protein</fullName>
    </submittedName>
</protein>
<dbReference type="AlphaFoldDB" id="A0AA87K7R2"/>
<proteinExistence type="predicted"/>
<accession>A0AA87K7R2</accession>
<keyword evidence="3" id="KW-1185">Reference proteome</keyword>
<keyword evidence="1" id="KW-0812">Transmembrane</keyword>
<dbReference type="Proteomes" id="UP000004393">
    <property type="component" value="Unassembled WGS sequence"/>
</dbReference>
<gene>
    <name evidence="2" type="ORF">HMPREF9478_01506</name>
</gene>
<evidence type="ECO:0000256" key="1">
    <source>
        <dbReference type="SAM" id="Phobius"/>
    </source>
</evidence>
<sequence length="98" mass="11175">MRKRVVVFLVGLCIFIPVFSRSTVIGHATTNENRAVVSFYQEEEPTQPDLDDPRTLPQTGSTFSYIGMLGLVIVFVMWYLKNREKNVEGQIEDFTACL</sequence>
<dbReference type="RefSeq" id="WP_005471681.1">
    <property type="nucleotide sequence ID" value="NZ_JH376940.1"/>
</dbReference>
<dbReference type="NCBIfam" id="TIGR01167">
    <property type="entry name" value="LPXTG_anchor"/>
    <property type="match status" value="1"/>
</dbReference>
<keyword evidence="1" id="KW-0472">Membrane</keyword>
<evidence type="ECO:0000313" key="2">
    <source>
        <dbReference type="EMBL" id="EHG28810.1"/>
    </source>
</evidence>